<feature type="domain" description="Riboflavin kinase" evidence="16">
    <location>
        <begin position="192"/>
        <end position="315"/>
    </location>
</feature>
<dbReference type="Pfam" id="PF01687">
    <property type="entry name" value="Flavokinase"/>
    <property type="match status" value="1"/>
</dbReference>
<evidence type="ECO:0000313" key="18">
    <source>
        <dbReference type="Proteomes" id="UP000631694"/>
    </source>
</evidence>
<dbReference type="NCBIfam" id="NF004160">
    <property type="entry name" value="PRK05627.1-3"/>
    <property type="match status" value="1"/>
</dbReference>
<dbReference type="Pfam" id="PF06574">
    <property type="entry name" value="FAD_syn"/>
    <property type="match status" value="1"/>
</dbReference>
<dbReference type="InterPro" id="IPR015864">
    <property type="entry name" value="FAD_synthase"/>
</dbReference>
<name>A0A931I2P0_9HYPH</name>
<comment type="function">
    <text evidence="1">Catalyzes the phosphorylation of riboflavin to FMN followed by the adenylation of FMN to FAD.</text>
</comment>
<comment type="caution">
    <text evidence="17">The sequence shown here is derived from an EMBL/GenBank/DDBJ whole genome shotgun (WGS) entry which is preliminary data.</text>
</comment>
<dbReference type="SUPFAM" id="SSF52374">
    <property type="entry name" value="Nucleotidylyl transferase"/>
    <property type="match status" value="1"/>
</dbReference>
<dbReference type="GO" id="GO:0006747">
    <property type="term" value="P:FAD biosynthetic process"/>
    <property type="evidence" value="ECO:0007669"/>
    <property type="project" value="UniProtKB-UniRule"/>
</dbReference>
<dbReference type="InterPro" id="IPR023468">
    <property type="entry name" value="Riboflavin_kinase"/>
</dbReference>
<dbReference type="SMART" id="SM00904">
    <property type="entry name" value="Flavokinase"/>
    <property type="match status" value="1"/>
</dbReference>
<evidence type="ECO:0000256" key="14">
    <source>
        <dbReference type="ARBA" id="ARBA00049494"/>
    </source>
</evidence>
<evidence type="ECO:0000256" key="2">
    <source>
        <dbReference type="ARBA" id="ARBA00004726"/>
    </source>
</evidence>
<dbReference type="RefSeq" id="WP_197311276.1">
    <property type="nucleotide sequence ID" value="NZ_JADZLT010000050.1"/>
</dbReference>
<evidence type="ECO:0000259" key="16">
    <source>
        <dbReference type="SMART" id="SM00904"/>
    </source>
</evidence>
<comment type="pathway">
    <text evidence="3 15">Cofactor biosynthesis; FMN biosynthesis; FMN from riboflavin (ATP route): step 1/1.</text>
</comment>
<evidence type="ECO:0000256" key="5">
    <source>
        <dbReference type="ARBA" id="ARBA00022643"/>
    </source>
</evidence>
<evidence type="ECO:0000256" key="6">
    <source>
        <dbReference type="ARBA" id="ARBA00022679"/>
    </source>
</evidence>
<dbReference type="CDD" id="cd02064">
    <property type="entry name" value="FAD_synthetase_N"/>
    <property type="match status" value="1"/>
</dbReference>
<proteinExistence type="inferred from homology"/>
<evidence type="ECO:0000256" key="1">
    <source>
        <dbReference type="ARBA" id="ARBA00002121"/>
    </source>
</evidence>
<gene>
    <name evidence="17" type="ORF">I5731_10170</name>
</gene>
<dbReference type="InterPro" id="IPR015865">
    <property type="entry name" value="Riboflavin_kinase_bac/euk"/>
</dbReference>
<keyword evidence="8 15" id="KW-0547">Nucleotide-binding</keyword>
<dbReference type="SUPFAM" id="SSF82114">
    <property type="entry name" value="Riboflavin kinase-like"/>
    <property type="match status" value="1"/>
</dbReference>
<dbReference type="PANTHER" id="PTHR22749:SF6">
    <property type="entry name" value="RIBOFLAVIN KINASE"/>
    <property type="match status" value="1"/>
</dbReference>
<dbReference type="InterPro" id="IPR002606">
    <property type="entry name" value="Riboflavin_kinase_bac"/>
</dbReference>
<dbReference type="InterPro" id="IPR023465">
    <property type="entry name" value="Riboflavin_kinase_dom_sf"/>
</dbReference>
<dbReference type="EC" id="2.7.1.26" evidence="15"/>
<protein>
    <recommendedName>
        <fullName evidence="15">Riboflavin biosynthesis protein</fullName>
    </recommendedName>
    <domain>
        <recommendedName>
            <fullName evidence="15">Riboflavin kinase</fullName>
            <ecNumber evidence="15">2.7.1.26</ecNumber>
        </recommendedName>
        <alternativeName>
            <fullName evidence="15">Flavokinase</fullName>
        </alternativeName>
    </domain>
    <domain>
        <recommendedName>
            <fullName evidence="15">FMN adenylyltransferase</fullName>
            <ecNumber evidence="15">2.7.7.2</ecNumber>
        </recommendedName>
        <alternativeName>
            <fullName evidence="15">FAD pyrophosphorylase</fullName>
        </alternativeName>
        <alternativeName>
            <fullName evidence="15">FAD synthase</fullName>
        </alternativeName>
    </domain>
</protein>
<dbReference type="Gene3D" id="3.40.50.620">
    <property type="entry name" value="HUPs"/>
    <property type="match status" value="1"/>
</dbReference>
<dbReference type="InterPro" id="IPR014729">
    <property type="entry name" value="Rossmann-like_a/b/a_fold"/>
</dbReference>
<evidence type="ECO:0000313" key="17">
    <source>
        <dbReference type="EMBL" id="MBH0238188.1"/>
    </source>
</evidence>
<keyword evidence="12" id="KW-0511">Multifunctional enzyme</keyword>
<evidence type="ECO:0000256" key="9">
    <source>
        <dbReference type="ARBA" id="ARBA00022777"/>
    </source>
</evidence>
<dbReference type="NCBIfam" id="TIGR00083">
    <property type="entry name" value="ribF"/>
    <property type="match status" value="1"/>
</dbReference>
<comment type="catalytic activity">
    <reaction evidence="13 15">
        <text>riboflavin + ATP = FMN + ADP + H(+)</text>
        <dbReference type="Rhea" id="RHEA:14357"/>
        <dbReference type="ChEBI" id="CHEBI:15378"/>
        <dbReference type="ChEBI" id="CHEBI:30616"/>
        <dbReference type="ChEBI" id="CHEBI:57986"/>
        <dbReference type="ChEBI" id="CHEBI:58210"/>
        <dbReference type="ChEBI" id="CHEBI:456216"/>
        <dbReference type="EC" id="2.7.1.26"/>
    </reaction>
</comment>
<keyword evidence="6 15" id="KW-0808">Transferase</keyword>
<keyword evidence="4 15" id="KW-0285">Flavoprotein</keyword>
<keyword evidence="5 15" id="KW-0288">FMN</keyword>
<evidence type="ECO:0000256" key="13">
    <source>
        <dbReference type="ARBA" id="ARBA00047880"/>
    </source>
</evidence>
<dbReference type="PANTHER" id="PTHR22749">
    <property type="entry name" value="RIBOFLAVIN KINASE/FMN ADENYLYLTRANSFERASE"/>
    <property type="match status" value="1"/>
</dbReference>
<evidence type="ECO:0000256" key="12">
    <source>
        <dbReference type="ARBA" id="ARBA00023268"/>
    </source>
</evidence>
<dbReference type="Gene3D" id="2.40.30.30">
    <property type="entry name" value="Riboflavin kinase-like"/>
    <property type="match status" value="1"/>
</dbReference>
<dbReference type="Proteomes" id="UP000631694">
    <property type="component" value="Unassembled WGS sequence"/>
</dbReference>
<evidence type="ECO:0000256" key="15">
    <source>
        <dbReference type="PIRNR" id="PIRNR004491"/>
    </source>
</evidence>
<dbReference type="GO" id="GO:0003919">
    <property type="term" value="F:FMN adenylyltransferase activity"/>
    <property type="evidence" value="ECO:0007669"/>
    <property type="project" value="UniProtKB-UniRule"/>
</dbReference>
<dbReference type="FunFam" id="3.40.50.620:FF:000021">
    <property type="entry name" value="Riboflavin biosynthesis protein"/>
    <property type="match status" value="1"/>
</dbReference>
<dbReference type="NCBIfam" id="NF004159">
    <property type="entry name" value="PRK05627.1-2"/>
    <property type="match status" value="1"/>
</dbReference>
<evidence type="ECO:0000256" key="11">
    <source>
        <dbReference type="ARBA" id="ARBA00022840"/>
    </source>
</evidence>
<evidence type="ECO:0000256" key="7">
    <source>
        <dbReference type="ARBA" id="ARBA00022695"/>
    </source>
</evidence>
<dbReference type="GO" id="GO:0008531">
    <property type="term" value="F:riboflavin kinase activity"/>
    <property type="evidence" value="ECO:0007669"/>
    <property type="project" value="UniProtKB-UniRule"/>
</dbReference>
<evidence type="ECO:0000256" key="8">
    <source>
        <dbReference type="ARBA" id="ARBA00022741"/>
    </source>
</evidence>
<evidence type="ECO:0000256" key="4">
    <source>
        <dbReference type="ARBA" id="ARBA00022630"/>
    </source>
</evidence>
<dbReference type="GO" id="GO:0005524">
    <property type="term" value="F:ATP binding"/>
    <property type="evidence" value="ECO:0007669"/>
    <property type="project" value="UniProtKB-UniRule"/>
</dbReference>
<dbReference type="EC" id="2.7.7.2" evidence="15"/>
<keyword evidence="10 15" id="KW-0274">FAD</keyword>
<dbReference type="GO" id="GO:0009398">
    <property type="term" value="P:FMN biosynthetic process"/>
    <property type="evidence" value="ECO:0007669"/>
    <property type="project" value="UniProtKB-UniRule"/>
</dbReference>
<evidence type="ECO:0000256" key="10">
    <source>
        <dbReference type="ARBA" id="ARBA00022827"/>
    </source>
</evidence>
<comment type="similarity">
    <text evidence="15">Belongs to the ribF family.</text>
</comment>
<dbReference type="PIRSF" id="PIRSF004491">
    <property type="entry name" value="FAD_Synth"/>
    <property type="match status" value="1"/>
</dbReference>
<accession>A0A931I2P0</accession>
<keyword evidence="18" id="KW-1185">Reference proteome</keyword>
<evidence type="ECO:0000256" key="3">
    <source>
        <dbReference type="ARBA" id="ARBA00005201"/>
    </source>
</evidence>
<keyword evidence="7 15" id="KW-0548">Nucleotidyltransferase</keyword>
<comment type="catalytic activity">
    <reaction evidence="14 15">
        <text>FMN + ATP + H(+) = FAD + diphosphate</text>
        <dbReference type="Rhea" id="RHEA:17237"/>
        <dbReference type="ChEBI" id="CHEBI:15378"/>
        <dbReference type="ChEBI" id="CHEBI:30616"/>
        <dbReference type="ChEBI" id="CHEBI:33019"/>
        <dbReference type="ChEBI" id="CHEBI:57692"/>
        <dbReference type="ChEBI" id="CHEBI:58210"/>
        <dbReference type="EC" id="2.7.7.2"/>
    </reaction>
</comment>
<dbReference type="GO" id="GO:0009231">
    <property type="term" value="P:riboflavin biosynthetic process"/>
    <property type="evidence" value="ECO:0007669"/>
    <property type="project" value="InterPro"/>
</dbReference>
<organism evidence="17 18">
    <name type="scientific">Methylobrevis albus</name>
    <dbReference type="NCBI Taxonomy" id="2793297"/>
    <lineage>
        <taxon>Bacteria</taxon>
        <taxon>Pseudomonadati</taxon>
        <taxon>Pseudomonadota</taxon>
        <taxon>Alphaproteobacteria</taxon>
        <taxon>Hyphomicrobiales</taxon>
        <taxon>Pleomorphomonadaceae</taxon>
        <taxon>Methylobrevis</taxon>
    </lineage>
</organism>
<comment type="pathway">
    <text evidence="2 15">Cofactor biosynthesis; FAD biosynthesis; FAD from FMN: step 1/1.</text>
</comment>
<dbReference type="EMBL" id="JADZLT010000050">
    <property type="protein sequence ID" value="MBH0238188.1"/>
    <property type="molecule type" value="Genomic_DNA"/>
</dbReference>
<dbReference type="AlphaFoldDB" id="A0A931I2P0"/>
<keyword evidence="9 15" id="KW-0418">Kinase</keyword>
<keyword evidence="11 15" id="KW-0067">ATP-binding</keyword>
<reference evidence="17" key="1">
    <citation type="submission" date="2020-12" db="EMBL/GenBank/DDBJ databases">
        <title>Methylobrevis albus sp. nov., isolated from fresh water lack sediment.</title>
        <authorList>
            <person name="Zou Q."/>
        </authorList>
    </citation>
    <scope>NUCLEOTIDE SEQUENCE</scope>
    <source>
        <strain evidence="17">L22</strain>
    </source>
</reference>
<sequence length="330" mass="34665">MTEHPVRKPFLTGLVEDLPADLRGAVVAIGNFDGMHRGHQAVLAAALAQAEAAGVPCLMLTFEPHPRSVFQPDQPVFRLTPPAAKARLTAAFGLDGMIVNAFTREFAAESPAQFVEEVIVGSFAARHVVVGWDFHYGHRRSGTVDSLQAAGAAAGFGVTVVGPFEDEGGAVVSSSRVRAALAAGDVGGAAGLLGYRWFFDGTVAHGDKRGRTIGYPTANIRTAPDFGLAHGIYAVFVQLDGARLPGVASFGRRPTFDNGAPVFETFLFDFAGDLYGKALQVTPVSYLRPELKFDGVDALVAQMDRDSAEARAVLAATTPVSGLDLALADA</sequence>